<protein>
    <submittedName>
        <fullName evidence="1">Uncharacterized protein</fullName>
    </submittedName>
</protein>
<dbReference type="KEGG" id="vg:77949236"/>
<sequence>MSLLRDFQHYYCGTWIAQRSPDGKNLPLYVLDVRQQGNFDIDDYSHDAEMSLVFEAERWTKNSEGQFERQIVSNIPVFDHSLILESPDVGYLQHGNNMVSWTHINPVRQRAKGLMGNKLRGAAPSLGRSIPGDLVYNLFNPEFEGLVTRFIYINPVDGKVYYKGAYVGNVLLEAGYGDNGRQSLNLLEKFKHISSDLSSYNVELVESL</sequence>
<dbReference type="EMBL" id="LC553734">
    <property type="protein sequence ID" value="BCG44962.1"/>
    <property type="molecule type" value="Genomic_DNA"/>
</dbReference>
<name>A0A6J4EEY8_9CAUD</name>
<proteinExistence type="predicted"/>
<evidence type="ECO:0000313" key="1">
    <source>
        <dbReference type="EMBL" id="BCG44962.1"/>
    </source>
</evidence>
<reference evidence="1 2" key="1">
    <citation type="submission" date="2020-06" db="EMBL/GenBank/DDBJ databases">
        <title>Complete Genome Sequence of the phage EK010 isolated from swine sewage.</title>
        <authorList>
            <person name="Shahin K."/>
            <person name="Bao H."/>
            <person name="Soleimani-Delfan A."/>
            <person name="Wang R."/>
        </authorList>
    </citation>
    <scope>NUCLEOTIDE SEQUENCE [LARGE SCALE GENOMIC DNA]</scope>
</reference>
<accession>A0A6J4EEY8</accession>
<dbReference type="GeneID" id="77949236"/>
<organism evidence="1 2">
    <name type="scientific">Escherichia phage EK010</name>
    <dbReference type="NCBI Taxonomy" id="2742112"/>
    <lineage>
        <taxon>Viruses</taxon>
        <taxon>Duplodnaviria</taxon>
        <taxon>Heunggongvirae</taxon>
        <taxon>Uroviricota</taxon>
        <taxon>Caudoviricetes</taxon>
        <taxon>Mktvariviridae</taxon>
        <taxon>Gordonclarkvirinae</taxon>
        <taxon>Suseptimavirus</taxon>
        <taxon>Suseptimavirus EK010</taxon>
    </lineage>
</organism>
<dbReference type="Proteomes" id="UP000505302">
    <property type="component" value="Segment"/>
</dbReference>
<evidence type="ECO:0000313" key="2">
    <source>
        <dbReference type="Proteomes" id="UP000505302"/>
    </source>
</evidence>
<dbReference type="RefSeq" id="YP_010672946.1">
    <property type="nucleotide sequence ID" value="NC_070981.1"/>
</dbReference>
<keyword evidence="2" id="KW-1185">Reference proteome</keyword>